<dbReference type="Proteomes" id="UP000256977">
    <property type="component" value="Unassembled WGS sequence"/>
</dbReference>
<feature type="domain" description="RmlD-like substrate binding" evidence="3">
    <location>
        <begin position="3"/>
        <end position="281"/>
    </location>
</feature>
<comment type="similarity">
    <text evidence="1 2">Belongs to the dTDP-4-dehydrorhamnose reductase family.</text>
</comment>
<name>A0A3D9KCI2_9BACL</name>
<dbReference type="PANTHER" id="PTHR10491">
    <property type="entry name" value="DTDP-4-DEHYDRORHAMNOSE REDUCTASE"/>
    <property type="match status" value="1"/>
</dbReference>
<dbReference type="InterPro" id="IPR036291">
    <property type="entry name" value="NAD(P)-bd_dom_sf"/>
</dbReference>
<evidence type="ECO:0000259" key="3">
    <source>
        <dbReference type="Pfam" id="PF04321"/>
    </source>
</evidence>
<dbReference type="PANTHER" id="PTHR10491:SF4">
    <property type="entry name" value="METHIONINE ADENOSYLTRANSFERASE 2 SUBUNIT BETA"/>
    <property type="match status" value="1"/>
</dbReference>
<comment type="pathway">
    <text evidence="2">Carbohydrate biosynthesis; dTDP-L-rhamnose biosynthesis.</text>
</comment>
<evidence type="ECO:0000313" key="4">
    <source>
        <dbReference type="EMBL" id="RED83982.1"/>
    </source>
</evidence>
<evidence type="ECO:0000313" key="5">
    <source>
        <dbReference type="Proteomes" id="UP000256977"/>
    </source>
</evidence>
<dbReference type="EC" id="1.1.1.133" evidence="2"/>
<comment type="function">
    <text evidence="2">Catalyzes the reduction of dTDP-6-deoxy-L-lyxo-4-hexulose to yield dTDP-L-rhamnose.</text>
</comment>
<protein>
    <recommendedName>
        <fullName evidence="2">dTDP-4-dehydrorhamnose reductase</fullName>
        <ecNumber evidence="2">1.1.1.133</ecNumber>
    </recommendedName>
</protein>
<dbReference type="RefSeq" id="WP_116060616.1">
    <property type="nucleotide sequence ID" value="NZ_QRDZ01000007.1"/>
</dbReference>
<proteinExistence type="inferred from homology"/>
<dbReference type="InterPro" id="IPR029903">
    <property type="entry name" value="RmlD-like-bd"/>
</dbReference>
<dbReference type="InterPro" id="IPR005913">
    <property type="entry name" value="dTDP_dehydrorham_reduct"/>
</dbReference>
<evidence type="ECO:0000256" key="1">
    <source>
        <dbReference type="ARBA" id="ARBA00010944"/>
    </source>
</evidence>
<accession>A0A3D9KCI2</accession>
<dbReference type="GO" id="GO:0019305">
    <property type="term" value="P:dTDP-rhamnose biosynthetic process"/>
    <property type="evidence" value="ECO:0007669"/>
    <property type="project" value="UniProtKB-UniPathway"/>
</dbReference>
<keyword evidence="2" id="KW-0560">Oxidoreductase</keyword>
<gene>
    <name evidence="4" type="ORF">DFP98_10790</name>
</gene>
<keyword evidence="2" id="KW-0521">NADP</keyword>
<dbReference type="Gene3D" id="3.90.25.10">
    <property type="entry name" value="UDP-galactose 4-epimerase, domain 1"/>
    <property type="match status" value="1"/>
</dbReference>
<dbReference type="AlphaFoldDB" id="A0A3D9KCI2"/>
<evidence type="ECO:0000256" key="2">
    <source>
        <dbReference type="RuleBase" id="RU364082"/>
    </source>
</evidence>
<dbReference type="OrthoDB" id="9801056at2"/>
<reference evidence="4 5" key="1">
    <citation type="submission" date="2018-07" db="EMBL/GenBank/DDBJ databases">
        <title>Genomic Encyclopedia of Type Strains, Phase III (KMG-III): the genomes of soil and plant-associated and newly described type strains.</title>
        <authorList>
            <person name="Whitman W."/>
        </authorList>
    </citation>
    <scope>NUCLEOTIDE SEQUENCE [LARGE SCALE GENOMIC DNA]</scope>
    <source>
        <strain evidence="4 5">CECT 7287</strain>
    </source>
</reference>
<dbReference type="Gene3D" id="3.40.50.720">
    <property type="entry name" value="NAD(P)-binding Rossmann-like Domain"/>
    <property type="match status" value="1"/>
</dbReference>
<dbReference type="SUPFAM" id="SSF51735">
    <property type="entry name" value="NAD(P)-binding Rossmann-fold domains"/>
    <property type="match status" value="1"/>
</dbReference>
<keyword evidence="5" id="KW-1185">Reference proteome</keyword>
<comment type="caution">
    <text evidence="4">The sequence shown here is derived from an EMBL/GenBank/DDBJ whole genome shotgun (WGS) entry which is preliminary data.</text>
</comment>
<dbReference type="GO" id="GO:0008831">
    <property type="term" value="F:dTDP-4-dehydrorhamnose reductase activity"/>
    <property type="evidence" value="ECO:0007669"/>
    <property type="project" value="UniProtKB-EC"/>
</dbReference>
<dbReference type="CDD" id="cd05254">
    <property type="entry name" value="dTDP_HR_like_SDR_e"/>
    <property type="match status" value="1"/>
</dbReference>
<sequence length="286" mass="32503">MSKILITGSDGMLGTDLIKHCHDLGYETLALNRKKLDITDRASTKDLIESYKPTFVIHTAALTNVDFCEQNDQVAFQVNGCGTENIAYYSNKVNATVVYISSCGLFGDEIRAYSEHDNVQLKTKYAKSKYMGEQKAIQWCDRYFVVRPGWLFGGNINHKKNFVYNRYLESLNNSSISSAVDKFGCPTYTKHLSTKITDLLNTDYYGTYHITNQGFCSRYDYVKTIIDNMGIKTEVKQVDSKYFIRNAPVPDSEILNNNNLSSKSLGLLPSWESALEEYIRLLKSQI</sequence>
<dbReference type="EMBL" id="QRDZ01000007">
    <property type="protein sequence ID" value="RED83982.1"/>
    <property type="molecule type" value="Genomic_DNA"/>
</dbReference>
<organism evidence="4 5">
    <name type="scientific">Cohnella phaseoli</name>
    <dbReference type="NCBI Taxonomy" id="456490"/>
    <lineage>
        <taxon>Bacteria</taxon>
        <taxon>Bacillati</taxon>
        <taxon>Bacillota</taxon>
        <taxon>Bacilli</taxon>
        <taxon>Bacillales</taxon>
        <taxon>Paenibacillaceae</taxon>
        <taxon>Cohnella</taxon>
    </lineage>
</organism>
<dbReference type="Pfam" id="PF04321">
    <property type="entry name" value="RmlD_sub_bind"/>
    <property type="match status" value="1"/>
</dbReference>
<dbReference type="GO" id="GO:0005829">
    <property type="term" value="C:cytosol"/>
    <property type="evidence" value="ECO:0007669"/>
    <property type="project" value="TreeGrafter"/>
</dbReference>
<dbReference type="UniPathway" id="UPA00124"/>